<feature type="domain" description="DNA helicase Pif1-like 2B" evidence="4">
    <location>
        <begin position="506"/>
        <end position="546"/>
    </location>
</feature>
<dbReference type="InterPro" id="IPR010285">
    <property type="entry name" value="DNA_helicase_pif1-like_DEAD"/>
</dbReference>
<dbReference type="GO" id="GO:0006281">
    <property type="term" value="P:DNA repair"/>
    <property type="evidence" value="ECO:0007669"/>
    <property type="project" value="UniProtKB-KW"/>
</dbReference>
<dbReference type="EC" id="5.6.2.3" evidence="2"/>
<dbReference type="SUPFAM" id="SSF52540">
    <property type="entry name" value="P-loop containing nucleoside triphosphate hydrolases"/>
    <property type="match status" value="2"/>
</dbReference>
<dbReference type="InterPro" id="IPR027417">
    <property type="entry name" value="P-loop_NTPase"/>
</dbReference>
<keyword evidence="2" id="KW-0227">DNA damage</keyword>
<keyword evidence="2" id="KW-0378">Hydrolase</keyword>
<keyword evidence="2" id="KW-0547">Nucleotide-binding</keyword>
<dbReference type="WBParaSite" id="SRDH1_53160.1">
    <property type="protein sequence ID" value="SRDH1_53160.1"/>
    <property type="gene ID" value="SRDH1_53160"/>
</dbReference>
<evidence type="ECO:0000259" key="5">
    <source>
        <dbReference type="Pfam" id="PF25344"/>
    </source>
</evidence>
<dbReference type="Pfam" id="PF05970">
    <property type="entry name" value="PIF1"/>
    <property type="match status" value="1"/>
</dbReference>
<dbReference type="PANTHER" id="PTHR47642:SF7">
    <property type="entry name" value="ATP-DEPENDENT DNA HELICASE PIF1"/>
    <property type="match status" value="1"/>
</dbReference>
<keyword evidence="2" id="KW-0234">DNA repair</keyword>
<evidence type="ECO:0000256" key="2">
    <source>
        <dbReference type="RuleBase" id="RU363044"/>
    </source>
</evidence>
<dbReference type="GO" id="GO:0000723">
    <property type="term" value="P:telomere maintenance"/>
    <property type="evidence" value="ECO:0007669"/>
    <property type="project" value="InterPro"/>
</dbReference>
<evidence type="ECO:0000259" key="4">
    <source>
        <dbReference type="Pfam" id="PF21530"/>
    </source>
</evidence>
<dbReference type="CDD" id="cd18037">
    <property type="entry name" value="DEXSc_Pif1_like"/>
    <property type="match status" value="1"/>
</dbReference>
<keyword evidence="2" id="KW-0347">Helicase</keyword>
<reference evidence="6" key="1">
    <citation type="submission" date="2022-06" db="EMBL/GenBank/DDBJ databases">
        <authorList>
            <person name="Berger JAMES D."/>
            <person name="Berger JAMES D."/>
        </authorList>
    </citation>
    <scope>NUCLEOTIDE SEQUENCE [LARGE SCALE GENOMIC DNA]</scope>
</reference>
<keyword evidence="6" id="KW-1185">Reference proteome</keyword>
<keyword evidence="1" id="KW-0539">Nucleus</keyword>
<keyword evidence="2" id="KW-0233">DNA recombination</keyword>
<protein>
    <recommendedName>
        <fullName evidence="2">ATP-dependent DNA helicase</fullName>
        <ecNumber evidence="2">5.6.2.3</ecNumber>
    </recommendedName>
</protein>
<sequence>MTLSLRCSVVIEELASDKCTVKRRTALRESQISAVRDDLQQILIRITPMDNSGCKKMVKKSMGYPVIELDLYKTFLSQGKATICLPVHSVRIMISNCPPDKLRFFLGTLRTKCKTQKNHILKRPVPPDAPPTSISLLEEVSPLPLPKKINSHPKVIEPFSCDMSVINFQDEVPTTCSPRCGSLRSTPRVSTPVRKVAVKSRGDNNRSFGHIFDLRESDISSQTAHDEQMTVINFVKQGHNVFCTGGAGTGKSHLIRRVVGLLPPEYTAVTASTGSAANLIGGLTVHTFSGLGGLLESDLKMDKDNILVWMELLRTRLKSRPDIVTRWQKLRYLVIDEISMLSSRVFTRLELIATECRRSMNKISGQKAFGGIQLAIFGDFFQLPPVVHPSESNNKFAFQSSSWAKCRFRVIELTHSWRQSNDPKLAHLLSVIREGQCPEWAVERLRSRLVSELVDRKNKPKVIATRLCTHRADADAWNQRKLSELPGSCKVYRSQDNGVGKGISTTIDSSCPAPSVLNLKVGAQVMLLRNLDTSRGLVNGARGVVEKINNDTGLPEVRFYPAKANESNGILHVVQVEKWTICGVNAEEIASRRQLPLTLAWAISIHKSQGITLECAELALSKVFECGQAYVALSRCRNLNALYLLDWRPEVIRADPNVVKFYAKIRETNDKIINKIIS</sequence>
<dbReference type="CDD" id="cd18809">
    <property type="entry name" value="SF1_C_RecD"/>
    <property type="match status" value="1"/>
</dbReference>
<feature type="domain" description="PIF1/LRR1 pleckstrin homology" evidence="5">
    <location>
        <begin position="4"/>
        <end position="122"/>
    </location>
</feature>
<dbReference type="Pfam" id="PF25344">
    <property type="entry name" value="PH_LRR1"/>
    <property type="match status" value="1"/>
</dbReference>
<dbReference type="GO" id="GO:0006310">
    <property type="term" value="P:DNA recombination"/>
    <property type="evidence" value="ECO:0007669"/>
    <property type="project" value="UniProtKB-KW"/>
</dbReference>
<dbReference type="InterPro" id="IPR051055">
    <property type="entry name" value="PIF1_helicase"/>
</dbReference>
<dbReference type="InterPro" id="IPR057437">
    <property type="entry name" value="PIF1/LRR1_PH"/>
</dbReference>
<evidence type="ECO:0000313" key="6">
    <source>
        <dbReference type="Proteomes" id="UP000050792"/>
    </source>
</evidence>
<comment type="catalytic activity">
    <reaction evidence="2">
        <text>ATP + H2O = ADP + phosphate + H(+)</text>
        <dbReference type="Rhea" id="RHEA:13065"/>
        <dbReference type="ChEBI" id="CHEBI:15377"/>
        <dbReference type="ChEBI" id="CHEBI:15378"/>
        <dbReference type="ChEBI" id="CHEBI:30616"/>
        <dbReference type="ChEBI" id="CHEBI:43474"/>
        <dbReference type="ChEBI" id="CHEBI:456216"/>
        <dbReference type="EC" id="5.6.2.3"/>
    </reaction>
</comment>
<name>A0AA85FKH1_9TREM</name>
<organism evidence="6 7">
    <name type="scientific">Schistosoma rodhaini</name>
    <dbReference type="NCBI Taxonomy" id="6188"/>
    <lineage>
        <taxon>Eukaryota</taxon>
        <taxon>Metazoa</taxon>
        <taxon>Spiralia</taxon>
        <taxon>Lophotrochozoa</taxon>
        <taxon>Platyhelminthes</taxon>
        <taxon>Trematoda</taxon>
        <taxon>Digenea</taxon>
        <taxon>Strigeidida</taxon>
        <taxon>Schistosomatoidea</taxon>
        <taxon>Schistosomatidae</taxon>
        <taxon>Schistosoma</taxon>
    </lineage>
</organism>
<proteinExistence type="inferred from homology"/>
<dbReference type="AlphaFoldDB" id="A0AA85FKH1"/>
<feature type="domain" description="DNA helicase Pif1-like DEAD-box helicase" evidence="3">
    <location>
        <begin position="226"/>
        <end position="422"/>
    </location>
</feature>
<dbReference type="PANTHER" id="PTHR47642">
    <property type="entry name" value="ATP-DEPENDENT DNA HELICASE"/>
    <property type="match status" value="1"/>
</dbReference>
<evidence type="ECO:0000256" key="1">
    <source>
        <dbReference type="ARBA" id="ARBA00023242"/>
    </source>
</evidence>
<accession>A0AA85FKH1</accession>
<evidence type="ECO:0000259" key="3">
    <source>
        <dbReference type="Pfam" id="PF05970"/>
    </source>
</evidence>
<dbReference type="InterPro" id="IPR049163">
    <property type="entry name" value="Pif1-like_2B_dom"/>
</dbReference>
<dbReference type="GO" id="GO:0043139">
    <property type="term" value="F:5'-3' DNA helicase activity"/>
    <property type="evidence" value="ECO:0007669"/>
    <property type="project" value="UniProtKB-EC"/>
</dbReference>
<dbReference type="Gene3D" id="3.40.50.300">
    <property type="entry name" value="P-loop containing nucleotide triphosphate hydrolases"/>
    <property type="match status" value="1"/>
</dbReference>
<comment type="similarity">
    <text evidence="2">Belongs to the helicase family.</text>
</comment>
<dbReference type="GO" id="GO:0016787">
    <property type="term" value="F:hydrolase activity"/>
    <property type="evidence" value="ECO:0007669"/>
    <property type="project" value="UniProtKB-KW"/>
</dbReference>
<dbReference type="Pfam" id="PF21530">
    <property type="entry name" value="Pif1_2B_dom"/>
    <property type="match status" value="1"/>
</dbReference>
<reference evidence="7" key="2">
    <citation type="submission" date="2023-11" db="UniProtKB">
        <authorList>
            <consortium name="WormBaseParasite"/>
        </authorList>
    </citation>
    <scope>IDENTIFICATION</scope>
</reference>
<comment type="cofactor">
    <cofactor evidence="2">
        <name>Mg(2+)</name>
        <dbReference type="ChEBI" id="CHEBI:18420"/>
    </cofactor>
</comment>
<evidence type="ECO:0000313" key="7">
    <source>
        <dbReference type="WBParaSite" id="SRDH1_53160.1"/>
    </source>
</evidence>
<keyword evidence="2" id="KW-0067">ATP-binding</keyword>
<dbReference type="GO" id="GO:0005524">
    <property type="term" value="F:ATP binding"/>
    <property type="evidence" value="ECO:0007669"/>
    <property type="project" value="UniProtKB-KW"/>
</dbReference>
<dbReference type="Proteomes" id="UP000050792">
    <property type="component" value="Unassembled WGS sequence"/>
</dbReference>